<dbReference type="Pfam" id="PF00083">
    <property type="entry name" value="Sugar_tr"/>
    <property type="match status" value="1"/>
</dbReference>
<feature type="transmembrane region" description="Helical" evidence="17">
    <location>
        <begin position="169"/>
        <end position="190"/>
    </location>
</feature>
<protein>
    <recommendedName>
        <fullName evidence="14">Hexose transporter 1</fullName>
    </recommendedName>
</protein>
<evidence type="ECO:0000256" key="7">
    <source>
        <dbReference type="ARBA" id="ARBA00023136"/>
    </source>
</evidence>
<evidence type="ECO:0000256" key="11">
    <source>
        <dbReference type="ARBA" id="ARBA00044662"/>
    </source>
</evidence>
<sequence length="571" mass="61450">MVSPTLSWELVLLSSVSCIGGFLFGYDTGVVSGCVIFLQKSLDLNSSMVEVVVSSTVGMAAVGAAVSGKPLQIFGRKPVIAISSVFYALGSSLIAFAPGIITIITGRLLLGLGVGLSSMAIPPYISEAAPIRIRGRLVSMYNLSIVVGQAIACGINILCENLLIGSMRWRLAMGIAAIPALIQFICFLKLPESPRFLIMKGQKKKAEQVLRRLRGIYDPNAPNTTEIHDFLRDTEADSNHESDSLQAALQKVKNSTTIQRIFRLGLGLMLLQQLSGINTVMYYGADILIQAGFPEHQSVALTAALAIAQGIGIISASPLFDKFGRRKLLIPSTFAAALSLVILGFAFITHTSWLSLIGCFSYLLSFGFGLSSGPWIVNAEVYPTTLRGLGVSSSTTVNWLANYLVSATFLTACNKVGEPATFFALAIIAFTGAFWLYLALPETAGQALSDHQLLALFDASSLLDRTKKRKNRRRGRRGPGAYSGVAQHDDNEHDEANYGNDEEGEQSPTSNPIRRRENFMEAGAAPLPAPVRPISSSSLNLDAPLRNRTRIASSETSNRTAEEFDDHPDGV</sequence>
<comment type="catalytic activity">
    <reaction evidence="12">
        <text>D-glucosamine(out) = D-glucosamine(in)</text>
        <dbReference type="Rhea" id="RHEA:78423"/>
        <dbReference type="ChEBI" id="CHEBI:58723"/>
    </reaction>
    <physiologicalReaction direction="left-to-right" evidence="12">
        <dbReference type="Rhea" id="RHEA:78424"/>
    </physiologicalReaction>
</comment>
<keyword evidence="5 17" id="KW-0812">Transmembrane</keyword>
<dbReference type="PANTHER" id="PTHR48020">
    <property type="entry name" value="PROTON MYO-INOSITOL COTRANSPORTER"/>
    <property type="match status" value="1"/>
</dbReference>
<comment type="catalytic activity">
    <reaction evidence="11">
        <text>D-mannose(out) = D-mannose(in)</text>
        <dbReference type="Rhea" id="RHEA:78391"/>
        <dbReference type="ChEBI" id="CHEBI:4208"/>
    </reaction>
    <physiologicalReaction direction="left-to-right" evidence="11">
        <dbReference type="Rhea" id="RHEA:78392"/>
    </physiologicalReaction>
</comment>
<evidence type="ECO:0000256" key="4">
    <source>
        <dbReference type="ARBA" id="ARBA00022448"/>
    </source>
</evidence>
<dbReference type="PANTHER" id="PTHR48020:SF12">
    <property type="entry name" value="PROTON MYO-INOSITOL COTRANSPORTER"/>
    <property type="match status" value="1"/>
</dbReference>
<feature type="transmembrane region" description="Helical" evidence="17">
    <location>
        <begin position="354"/>
        <end position="377"/>
    </location>
</feature>
<feature type="compositionally biased region" description="Polar residues" evidence="16">
    <location>
        <begin position="550"/>
        <end position="559"/>
    </location>
</feature>
<evidence type="ECO:0000256" key="6">
    <source>
        <dbReference type="ARBA" id="ARBA00022989"/>
    </source>
</evidence>
<dbReference type="PROSITE" id="PS00217">
    <property type="entry name" value="SUGAR_TRANSPORT_2"/>
    <property type="match status" value="1"/>
</dbReference>
<reference evidence="19" key="1">
    <citation type="submission" date="2021-01" db="EMBL/GenBank/DDBJ databases">
        <authorList>
            <person name="Corre E."/>
            <person name="Pelletier E."/>
            <person name="Niang G."/>
            <person name="Scheremetjew M."/>
            <person name="Finn R."/>
            <person name="Kale V."/>
            <person name="Holt S."/>
            <person name="Cochrane G."/>
            <person name="Meng A."/>
            <person name="Brown T."/>
            <person name="Cohen L."/>
        </authorList>
    </citation>
    <scope>NUCLEOTIDE SEQUENCE</scope>
    <source>
        <strain evidence="19">CCMP1510</strain>
    </source>
</reference>
<evidence type="ECO:0000256" key="1">
    <source>
        <dbReference type="ARBA" id="ARBA00004141"/>
    </source>
</evidence>
<dbReference type="SUPFAM" id="SSF103473">
    <property type="entry name" value="MFS general substrate transporter"/>
    <property type="match status" value="1"/>
</dbReference>
<comment type="catalytic activity">
    <reaction evidence="13">
        <text>D-fructose(out) = D-fructose(in)</text>
        <dbReference type="Rhea" id="RHEA:60372"/>
        <dbReference type="ChEBI" id="CHEBI:37721"/>
    </reaction>
    <physiologicalReaction direction="left-to-right" evidence="13">
        <dbReference type="Rhea" id="RHEA:60373"/>
    </physiologicalReaction>
</comment>
<feature type="domain" description="Major facilitator superfamily (MFS) profile" evidence="18">
    <location>
        <begin position="13"/>
        <end position="444"/>
    </location>
</feature>
<evidence type="ECO:0000256" key="2">
    <source>
        <dbReference type="ARBA" id="ARBA00010992"/>
    </source>
</evidence>
<evidence type="ECO:0000256" key="10">
    <source>
        <dbReference type="ARBA" id="ARBA00044656"/>
    </source>
</evidence>
<proteinExistence type="inferred from homology"/>
<dbReference type="NCBIfam" id="TIGR00879">
    <property type="entry name" value="SP"/>
    <property type="match status" value="1"/>
</dbReference>
<evidence type="ECO:0000256" key="14">
    <source>
        <dbReference type="ARBA" id="ARBA00044780"/>
    </source>
</evidence>
<dbReference type="InterPro" id="IPR005829">
    <property type="entry name" value="Sugar_transporter_CS"/>
</dbReference>
<dbReference type="InterPro" id="IPR003663">
    <property type="entry name" value="Sugar/inositol_transpt"/>
</dbReference>
<comment type="catalytic activity">
    <reaction evidence="8">
        <text>D-galactose(in) = D-galactose(out)</text>
        <dbReference type="Rhea" id="RHEA:34915"/>
        <dbReference type="ChEBI" id="CHEBI:4139"/>
    </reaction>
    <physiologicalReaction direction="right-to-left" evidence="8">
        <dbReference type="Rhea" id="RHEA:34917"/>
    </physiologicalReaction>
</comment>
<dbReference type="PRINTS" id="PR00171">
    <property type="entry name" value="SUGRTRNSPORT"/>
</dbReference>
<dbReference type="InterPro" id="IPR005828">
    <property type="entry name" value="MFS_sugar_transport-like"/>
</dbReference>
<accession>A0A7S3NJ67</accession>
<feature type="transmembrane region" description="Helical" evidence="17">
    <location>
        <begin position="328"/>
        <end position="348"/>
    </location>
</feature>
<dbReference type="InterPro" id="IPR020846">
    <property type="entry name" value="MFS_dom"/>
</dbReference>
<evidence type="ECO:0000256" key="9">
    <source>
        <dbReference type="ARBA" id="ARBA00044648"/>
    </source>
</evidence>
<evidence type="ECO:0000256" key="15">
    <source>
        <dbReference type="RuleBase" id="RU003346"/>
    </source>
</evidence>
<evidence type="ECO:0000259" key="18">
    <source>
        <dbReference type="PROSITE" id="PS50850"/>
    </source>
</evidence>
<gene>
    <name evidence="19" type="ORF">ALAG00032_LOCUS1792</name>
</gene>
<evidence type="ECO:0000256" key="13">
    <source>
        <dbReference type="ARBA" id="ARBA00044710"/>
    </source>
</evidence>
<dbReference type="AlphaFoldDB" id="A0A7S3NJ67"/>
<evidence type="ECO:0000256" key="8">
    <source>
        <dbReference type="ARBA" id="ARBA00044637"/>
    </source>
</evidence>
<feature type="compositionally biased region" description="Basic and acidic residues" evidence="16">
    <location>
        <begin position="487"/>
        <end position="496"/>
    </location>
</feature>
<feature type="region of interest" description="Disordered" evidence="16">
    <location>
        <begin position="467"/>
        <end position="512"/>
    </location>
</feature>
<evidence type="ECO:0000256" key="12">
    <source>
        <dbReference type="ARBA" id="ARBA00044668"/>
    </source>
</evidence>
<feature type="transmembrane region" description="Helical" evidence="17">
    <location>
        <begin position="422"/>
        <end position="440"/>
    </location>
</feature>
<organism evidence="19">
    <name type="scientific">Aureoumbra lagunensis</name>
    <dbReference type="NCBI Taxonomy" id="44058"/>
    <lineage>
        <taxon>Eukaryota</taxon>
        <taxon>Sar</taxon>
        <taxon>Stramenopiles</taxon>
        <taxon>Ochrophyta</taxon>
        <taxon>Pelagophyceae</taxon>
        <taxon>Pelagomonadales</taxon>
        <taxon>Aureoumbra</taxon>
    </lineage>
</organism>
<feature type="region of interest" description="Disordered" evidence="16">
    <location>
        <begin position="524"/>
        <end position="571"/>
    </location>
</feature>
<name>A0A7S3NJ67_9STRA</name>
<comment type="catalytic activity">
    <reaction evidence="10">
        <text>D-xylose(out) = D-xylose(in)</text>
        <dbReference type="Rhea" id="RHEA:78427"/>
        <dbReference type="ChEBI" id="CHEBI:53455"/>
    </reaction>
    <physiologicalReaction direction="left-to-right" evidence="10">
        <dbReference type="Rhea" id="RHEA:78428"/>
    </physiologicalReaction>
</comment>
<evidence type="ECO:0000256" key="5">
    <source>
        <dbReference type="ARBA" id="ARBA00022692"/>
    </source>
</evidence>
<dbReference type="GO" id="GO:0022857">
    <property type="term" value="F:transmembrane transporter activity"/>
    <property type="evidence" value="ECO:0007669"/>
    <property type="project" value="InterPro"/>
</dbReference>
<evidence type="ECO:0000256" key="17">
    <source>
        <dbReference type="SAM" id="Phobius"/>
    </source>
</evidence>
<comment type="catalytic activity">
    <reaction evidence="9">
        <text>D-glucose(out) = D-glucose(in)</text>
        <dbReference type="Rhea" id="RHEA:60376"/>
        <dbReference type="ChEBI" id="CHEBI:4167"/>
    </reaction>
    <physiologicalReaction direction="left-to-right" evidence="9">
        <dbReference type="Rhea" id="RHEA:60377"/>
    </physiologicalReaction>
</comment>
<comment type="subcellular location">
    <subcellularLocation>
        <location evidence="1">Membrane</location>
        <topology evidence="1">Multi-pass membrane protein</topology>
    </subcellularLocation>
</comment>
<evidence type="ECO:0000313" key="19">
    <source>
        <dbReference type="EMBL" id="CAE0361060.1"/>
    </source>
</evidence>
<dbReference type="EMBL" id="HBIJ01002616">
    <property type="protein sequence ID" value="CAE0361060.1"/>
    <property type="molecule type" value="Transcribed_RNA"/>
</dbReference>
<keyword evidence="4 15" id="KW-0813">Transport</keyword>
<feature type="transmembrane region" description="Helical" evidence="17">
    <location>
        <begin position="261"/>
        <end position="285"/>
    </location>
</feature>
<dbReference type="InterPro" id="IPR036259">
    <property type="entry name" value="MFS_trans_sf"/>
</dbReference>
<dbReference type="GO" id="GO:0016020">
    <property type="term" value="C:membrane"/>
    <property type="evidence" value="ECO:0007669"/>
    <property type="project" value="UniProtKB-SubCell"/>
</dbReference>
<evidence type="ECO:0000256" key="3">
    <source>
        <dbReference type="ARBA" id="ARBA00011738"/>
    </source>
</evidence>
<keyword evidence="7 17" id="KW-0472">Membrane</keyword>
<keyword evidence="6 17" id="KW-1133">Transmembrane helix</keyword>
<feature type="compositionally biased region" description="Basic residues" evidence="16">
    <location>
        <begin position="467"/>
        <end position="477"/>
    </location>
</feature>
<feature type="transmembrane region" description="Helical" evidence="17">
    <location>
        <begin position="389"/>
        <end position="410"/>
    </location>
</feature>
<comment type="similarity">
    <text evidence="2 15">Belongs to the major facilitator superfamily. Sugar transporter (TC 2.A.1.1) family.</text>
</comment>
<feature type="transmembrane region" description="Helical" evidence="17">
    <location>
        <begin position="12"/>
        <end position="38"/>
    </location>
</feature>
<dbReference type="PROSITE" id="PS50850">
    <property type="entry name" value="MFS"/>
    <property type="match status" value="1"/>
</dbReference>
<evidence type="ECO:0000256" key="16">
    <source>
        <dbReference type="SAM" id="MobiDB-lite"/>
    </source>
</evidence>
<feature type="transmembrane region" description="Helical" evidence="17">
    <location>
        <begin position="137"/>
        <end position="157"/>
    </location>
</feature>
<feature type="transmembrane region" description="Helical" evidence="17">
    <location>
        <begin position="297"/>
        <end position="316"/>
    </location>
</feature>
<dbReference type="InterPro" id="IPR050814">
    <property type="entry name" value="Myo-inositol_Transporter"/>
</dbReference>
<comment type="subunit">
    <text evidence="3">Homodimer.</text>
</comment>
<dbReference type="Gene3D" id="1.20.1250.20">
    <property type="entry name" value="MFS general substrate transporter like domains"/>
    <property type="match status" value="1"/>
</dbReference>